<organism evidence="2 3">
    <name type="scientific">Capsaspora owczarzaki (strain ATCC 30864)</name>
    <dbReference type="NCBI Taxonomy" id="595528"/>
    <lineage>
        <taxon>Eukaryota</taxon>
        <taxon>Filasterea</taxon>
        <taxon>Capsaspora</taxon>
    </lineage>
</organism>
<feature type="region of interest" description="Disordered" evidence="1">
    <location>
        <begin position="372"/>
        <end position="423"/>
    </location>
</feature>
<dbReference type="AlphaFoldDB" id="A0A0D2VWQ8"/>
<evidence type="ECO:0000313" key="2">
    <source>
        <dbReference type="EMBL" id="KJE96017.1"/>
    </source>
</evidence>
<feature type="compositionally biased region" description="Pro residues" evidence="1">
    <location>
        <begin position="379"/>
        <end position="388"/>
    </location>
</feature>
<dbReference type="EMBL" id="KE346370">
    <property type="protein sequence ID" value="KJE96017.1"/>
    <property type="molecule type" value="Genomic_DNA"/>
</dbReference>
<feature type="region of interest" description="Disordered" evidence="1">
    <location>
        <begin position="137"/>
        <end position="167"/>
    </location>
</feature>
<sequence>MSSATRRGFPLLSVWVQRGERVVDAAAAALSKAYSPLVVLPATNHQAAPTTHKAPAADATAVAATGQIAQSDDAPLAAALGLGFSLAAHHHPAALGSDSAEHHHSKHRQNKDQDPLHAQLTKLHAFCLPLAEIDHQPRHAEQSSAALSSSDGNEKAAKAAMASRSTQTRINPISRVKLLLQQLKLPTSPETAAVAGELPTIGMSERVGKDTFVMLCAPRSMFRIFASKDRSRASYHLASLFPAGQGLSFATWLKEAYRATSFTLTQPALSDSDAAPIEYGAEPRQPPTFGPFCMYWKDKELPASRLLLGTSTSFMAQVLRQSKPTAGTAAYSDLTDALALSTSFWKSAQVSVAPSSRPAIYHVDIPNALGRPLGSVSLEPPPPPPPLPQSHQQNPQPQNQQSDSLNPPPAASGSGTAAPPPPSAFASSYFERSVSGWVLSAQRASDRTRLLNDLSTRKLTTHFSTAVQSSSALSMLLRTQLPARVAQFYERTEASITIPSVFLEALSPICSHMARIELQVRAIQLEWVELRFSSSVVAPRTNQMLPSPGLNPQVRTSIFLTSDELFGTTSNPVWKVFVSTPTTSSLLARSHLCALGIPAVGDNDLEQWMHLTYSSHNAQARNALTRSASGISLPSFRIEDPGYFQCVGYTVGSELLLPQDPSITAKPPLEFATRDVL</sequence>
<keyword evidence="3" id="KW-1185">Reference proteome</keyword>
<gene>
    <name evidence="2" type="ORF">CAOG_006391</name>
</gene>
<feature type="compositionally biased region" description="Low complexity" evidence="1">
    <location>
        <begin position="389"/>
        <end position="417"/>
    </location>
</feature>
<evidence type="ECO:0000313" key="3">
    <source>
        <dbReference type="Proteomes" id="UP000008743"/>
    </source>
</evidence>
<evidence type="ECO:0000256" key="1">
    <source>
        <dbReference type="SAM" id="MobiDB-lite"/>
    </source>
</evidence>
<dbReference type="Proteomes" id="UP000008743">
    <property type="component" value="Unassembled WGS sequence"/>
</dbReference>
<name>A0A0D2VWQ8_CAPO3</name>
<protein>
    <submittedName>
        <fullName evidence="2">Uncharacterized protein</fullName>
    </submittedName>
</protein>
<reference evidence="3" key="1">
    <citation type="submission" date="2011-02" db="EMBL/GenBank/DDBJ databases">
        <title>The Genome Sequence of Capsaspora owczarzaki ATCC 30864.</title>
        <authorList>
            <person name="Russ C."/>
            <person name="Cuomo C."/>
            <person name="Burger G."/>
            <person name="Gray M.W."/>
            <person name="Holland P.W.H."/>
            <person name="King N."/>
            <person name="Lang F.B.F."/>
            <person name="Roger A.J."/>
            <person name="Ruiz-Trillo I."/>
            <person name="Young S.K."/>
            <person name="Zeng Q."/>
            <person name="Gargeya S."/>
            <person name="Alvarado L."/>
            <person name="Berlin A."/>
            <person name="Chapman S.B."/>
            <person name="Chen Z."/>
            <person name="Freedman E."/>
            <person name="Gellesch M."/>
            <person name="Goldberg J."/>
            <person name="Griggs A."/>
            <person name="Gujja S."/>
            <person name="Heilman E."/>
            <person name="Heiman D."/>
            <person name="Howarth C."/>
            <person name="Mehta T."/>
            <person name="Neiman D."/>
            <person name="Pearson M."/>
            <person name="Roberts A."/>
            <person name="Saif S."/>
            <person name="Shea T."/>
            <person name="Shenoy N."/>
            <person name="Sisk P."/>
            <person name="Stolte C."/>
            <person name="Sykes S."/>
            <person name="White J."/>
            <person name="Yandava C."/>
            <person name="Haas B."/>
            <person name="Nusbaum C."/>
            <person name="Birren B."/>
        </authorList>
    </citation>
    <scope>NUCLEOTIDE SEQUENCE</scope>
    <source>
        <strain evidence="3">ATCC 30864</strain>
    </source>
</reference>
<dbReference type="RefSeq" id="XP_004345140.2">
    <property type="nucleotide sequence ID" value="XM_004345090.2"/>
</dbReference>
<feature type="region of interest" description="Disordered" evidence="1">
    <location>
        <begin position="95"/>
        <end position="114"/>
    </location>
</feature>
<dbReference type="InParanoid" id="A0A0D2VWQ8"/>
<accession>A0A0D2VWQ8</accession>
<feature type="compositionally biased region" description="Polar residues" evidence="1">
    <location>
        <begin position="142"/>
        <end position="151"/>
    </location>
</feature>
<proteinExistence type="predicted"/>